<feature type="transmembrane region" description="Helical" evidence="1">
    <location>
        <begin position="37"/>
        <end position="55"/>
    </location>
</feature>
<dbReference type="AlphaFoldDB" id="R9P5J4"/>
<sequence length="256" mass="28888">MHSETLDKYDDLNDPIPTEEQEKLLRELKAKNDASNYFYRAALLFMVLLVFITYLTPIPSYIDGTHPESHLTLFHHGVHVIGTEDHLTYLPAFPIYLFFFAVQGYLLYLSALELLSLLGHDSLLSTITRRNASLYRSHPFGTAPSYLVSILSDIRYSTGNKVNLHERADQPAAIGSESKALYDSLSNPRLLYLWFLFVAGLPLPLLIFGAGNFSNAGWFSFTPAVTGLVLVMETWIRRSENQLLGLDGLKYDHKSA</sequence>
<protein>
    <submittedName>
        <fullName evidence="2">Uncharacterized protein</fullName>
    </submittedName>
</protein>
<keyword evidence="1" id="KW-0812">Transmembrane</keyword>
<dbReference type="RefSeq" id="XP_012186932.1">
    <property type="nucleotide sequence ID" value="XM_012331542.1"/>
</dbReference>
<dbReference type="EMBL" id="DF238775">
    <property type="protein sequence ID" value="GAC93345.1"/>
    <property type="molecule type" value="Genomic_DNA"/>
</dbReference>
<evidence type="ECO:0000256" key="1">
    <source>
        <dbReference type="SAM" id="Phobius"/>
    </source>
</evidence>
<keyword evidence="1" id="KW-0472">Membrane</keyword>
<organism evidence="2 3">
    <name type="scientific">Pseudozyma hubeiensis (strain SY62)</name>
    <name type="common">Yeast</name>
    <dbReference type="NCBI Taxonomy" id="1305764"/>
    <lineage>
        <taxon>Eukaryota</taxon>
        <taxon>Fungi</taxon>
        <taxon>Dikarya</taxon>
        <taxon>Basidiomycota</taxon>
        <taxon>Ustilaginomycotina</taxon>
        <taxon>Ustilaginomycetes</taxon>
        <taxon>Ustilaginales</taxon>
        <taxon>Ustilaginaceae</taxon>
        <taxon>Pseudozyma</taxon>
    </lineage>
</organism>
<keyword evidence="1" id="KW-1133">Transmembrane helix</keyword>
<dbReference type="HOGENOM" id="CLU_1027204_0_0_1"/>
<keyword evidence="3" id="KW-1185">Reference proteome</keyword>
<name>R9P5J4_PSEHS</name>
<reference evidence="3" key="1">
    <citation type="journal article" date="2013" name="Genome Announc.">
        <title>Draft genome sequence of the basidiomycetous yeast-like fungus Pseudozyma hubeiensis SY62, which produces an abundant amount of the biosurfactant mannosylerythritol lipids.</title>
        <authorList>
            <person name="Konishi M."/>
            <person name="Hatada Y."/>
            <person name="Horiuchi J."/>
        </authorList>
    </citation>
    <scope>NUCLEOTIDE SEQUENCE [LARGE SCALE GENOMIC DNA]</scope>
    <source>
        <strain evidence="3">SY62</strain>
    </source>
</reference>
<gene>
    <name evidence="2" type="ORF">PHSY_000910</name>
</gene>
<feature type="transmembrane region" description="Helical" evidence="1">
    <location>
        <begin position="95"/>
        <end position="119"/>
    </location>
</feature>
<evidence type="ECO:0000313" key="2">
    <source>
        <dbReference type="EMBL" id="GAC93345.1"/>
    </source>
</evidence>
<accession>R9P5J4</accession>
<evidence type="ECO:0000313" key="3">
    <source>
        <dbReference type="Proteomes" id="UP000014071"/>
    </source>
</evidence>
<proteinExistence type="predicted"/>
<feature type="transmembrane region" description="Helical" evidence="1">
    <location>
        <begin position="190"/>
        <end position="210"/>
    </location>
</feature>
<dbReference type="eggNOG" id="ENOG502RD8U">
    <property type="taxonomic scope" value="Eukaryota"/>
</dbReference>
<dbReference type="Proteomes" id="UP000014071">
    <property type="component" value="Unassembled WGS sequence"/>
</dbReference>
<dbReference type="OrthoDB" id="3357787at2759"/>
<dbReference type="GeneID" id="24106211"/>